<dbReference type="VEuPathDB" id="CryptoDB:Vbra_11111"/>
<dbReference type="EMBL" id="CDMY01000117">
    <property type="protein sequence ID" value="CEL92874.1"/>
    <property type="molecule type" value="Genomic_DNA"/>
</dbReference>
<name>A0A0G4EB15_VITBC</name>
<dbReference type="PhylomeDB" id="A0A0G4EB15"/>
<keyword evidence="2" id="KW-1185">Reference proteome</keyword>
<dbReference type="InParanoid" id="A0A0G4EB15"/>
<gene>
    <name evidence="1" type="ORF">Vbra_11111</name>
</gene>
<accession>A0A0G4EB15</accession>
<evidence type="ECO:0000313" key="2">
    <source>
        <dbReference type="Proteomes" id="UP000041254"/>
    </source>
</evidence>
<evidence type="ECO:0000313" key="1">
    <source>
        <dbReference type="EMBL" id="CEL92874.1"/>
    </source>
</evidence>
<sequence>MGNHHSANRHSAAIDDHTLSFLHKDNRDAFHTRSEVGSLRVTAHFLWEVDFSPYVLRTRLGRCLAAKGLGGIVAFDAQLDRPLLLKAIWLVDTQQWTEVAKALKLAAQRGFCQLPIYLSVDDMQRHDSKQAYLADVRVIALWKMVGRHVDFGGSYGRFELFDQPGGGVRALRDEPGFELDVNPPLPPTHPYHLHIIDDDPPVRSTITREGDGWAADNEPSTDASVSSFIMVVILTPLVANMCIGSSAMADVDRHAHGGVLDGLMNQSPHQPPNGCTAVMASIDDTDPHIETRLLLLTPFDGPFHGYITLGSRPDSNIVAVCVLTTEPPVGDPSDAFMDRRPSTARLMRVPLRQAVADMLMYQKELT</sequence>
<organism evidence="1 2">
    <name type="scientific">Vitrella brassicaformis (strain CCMP3155)</name>
    <dbReference type="NCBI Taxonomy" id="1169540"/>
    <lineage>
        <taxon>Eukaryota</taxon>
        <taxon>Sar</taxon>
        <taxon>Alveolata</taxon>
        <taxon>Colpodellida</taxon>
        <taxon>Vitrellaceae</taxon>
        <taxon>Vitrella</taxon>
    </lineage>
</organism>
<reference evidence="1 2" key="1">
    <citation type="submission" date="2014-11" db="EMBL/GenBank/DDBJ databases">
        <authorList>
            <person name="Zhu J."/>
            <person name="Qi W."/>
            <person name="Song R."/>
        </authorList>
    </citation>
    <scope>NUCLEOTIDE SEQUENCE [LARGE SCALE GENOMIC DNA]</scope>
</reference>
<dbReference type="Proteomes" id="UP000041254">
    <property type="component" value="Unassembled WGS sequence"/>
</dbReference>
<proteinExistence type="predicted"/>
<protein>
    <submittedName>
        <fullName evidence="1">Uncharacterized protein</fullName>
    </submittedName>
</protein>
<dbReference type="AlphaFoldDB" id="A0A0G4EB15"/>